<reference evidence="1" key="1">
    <citation type="journal article" date="2015" name="Nature">
        <title>Complex archaea that bridge the gap between prokaryotes and eukaryotes.</title>
        <authorList>
            <person name="Spang A."/>
            <person name="Saw J.H."/>
            <person name="Jorgensen S.L."/>
            <person name="Zaremba-Niedzwiedzka K."/>
            <person name="Martijn J."/>
            <person name="Lind A.E."/>
            <person name="van Eijk R."/>
            <person name="Schleper C."/>
            <person name="Guy L."/>
            <person name="Ettema T.J."/>
        </authorList>
    </citation>
    <scope>NUCLEOTIDE SEQUENCE</scope>
</reference>
<dbReference type="AlphaFoldDB" id="A0A0F9F0T9"/>
<feature type="non-terminal residue" evidence="1">
    <location>
        <position position="1"/>
    </location>
</feature>
<organism evidence="1">
    <name type="scientific">marine sediment metagenome</name>
    <dbReference type="NCBI Taxonomy" id="412755"/>
    <lineage>
        <taxon>unclassified sequences</taxon>
        <taxon>metagenomes</taxon>
        <taxon>ecological metagenomes</taxon>
    </lineage>
</organism>
<comment type="caution">
    <text evidence="1">The sequence shown here is derived from an EMBL/GenBank/DDBJ whole genome shotgun (WGS) entry which is preliminary data.</text>
</comment>
<dbReference type="EMBL" id="LAZR01023022">
    <property type="protein sequence ID" value="KKL79929.1"/>
    <property type="molecule type" value="Genomic_DNA"/>
</dbReference>
<sequence length="187" mass="21206">IEDIRKEVDNLPASWDAAITGDGIHEAVDNAILEEVIGDAILEEALELYRGYEDQQEKFNLVDLKEGVGIDGTPVTVRNQIQYVIDEIQPRRRTTWGSKNNEGSQGDLIRIRCPETKLIYELEIVGYEGWLYFITTASAGTGNPVHLRIKNDRVRIKNDRGRNGRAIFITKQEIIDTLATNNFYVSK</sequence>
<accession>A0A0F9F0T9</accession>
<name>A0A0F9F0T9_9ZZZZ</name>
<gene>
    <name evidence="1" type="ORF">LCGC14_2009940</name>
</gene>
<proteinExistence type="predicted"/>
<evidence type="ECO:0000313" key="1">
    <source>
        <dbReference type="EMBL" id="KKL79929.1"/>
    </source>
</evidence>
<protein>
    <submittedName>
        <fullName evidence="1">Uncharacterized protein</fullName>
    </submittedName>
</protein>